<evidence type="ECO:0000313" key="2">
    <source>
        <dbReference type="Proteomes" id="UP001140973"/>
    </source>
</evidence>
<protein>
    <submittedName>
        <fullName evidence="1">Uncharacterized protein</fullName>
    </submittedName>
</protein>
<gene>
    <name evidence="1" type="ORF">L9W73_04870</name>
</gene>
<sequence>MGLDQYWYVKTKSAKKEDKLFFQHRKIPALEKFMADKWNSNVEFNCQRLYINLEILNELRSKCIDKTLDEDASGFFWGEHEDEHYEEILVAINEAEQLLRQKKYIYYYSWW</sequence>
<name>A0A9X4IZN3_9VIBR</name>
<dbReference type="EMBL" id="JAKNAP010000010">
    <property type="protein sequence ID" value="MDE1356643.1"/>
    <property type="molecule type" value="Genomic_DNA"/>
</dbReference>
<proteinExistence type="predicted"/>
<evidence type="ECO:0000313" key="1">
    <source>
        <dbReference type="EMBL" id="MDE1356643.1"/>
    </source>
</evidence>
<dbReference type="AlphaFoldDB" id="A0A9X4IZN3"/>
<dbReference type="Proteomes" id="UP001140973">
    <property type="component" value="Unassembled WGS sequence"/>
</dbReference>
<organism evidence="1 2">
    <name type="scientific">Vibrio aestuarianus</name>
    <dbReference type="NCBI Taxonomy" id="28171"/>
    <lineage>
        <taxon>Bacteria</taxon>
        <taxon>Pseudomonadati</taxon>
        <taxon>Pseudomonadota</taxon>
        <taxon>Gammaproteobacteria</taxon>
        <taxon>Vibrionales</taxon>
        <taxon>Vibrionaceae</taxon>
        <taxon>Vibrio</taxon>
    </lineage>
</organism>
<comment type="caution">
    <text evidence="1">The sequence shown here is derived from an EMBL/GenBank/DDBJ whole genome shotgun (WGS) entry which is preliminary data.</text>
</comment>
<dbReference type="RefSeq" id="WP_274673922.1">
    <property type="nucleotide sequence ID" value="NZ_JAKNAP010000010.1"/>
</dbReference>
<reference evidence="1" key="1">
    <citation type="submission" date="2022-02" db="EMBL/GenBank/DDBJ databases">
        <title>Emergence and expansion in Europe of a Vibrio aestuarianus clonal complex pathogenic for oysters.</title>
        <authorList>
            <person name="Mesnil A."/>
            <person name="Travers M.-A."/>
        </authorList>
    </citation>
    <scope>NUCLEOTIDE SEQUENCE</scope>
    <source>
        <strain evidence="1">151-ITT-15-cp-1</strain>
    </source>
</reference>
<accession>A0A9X4IZN3</accession>